<dbReference type="RefSeq" id="WP_184808302.1">
    <property type="nucleotide sequence ID" value="NZ_JACHJQ010000001.1"/>
</dbReference>
<proteinExistence type="predicted"/>
<name>A0A7W7VBH9_9PSEU</name>
<dbReference type="CDD" id="cd00093">
    <property type="entry name" value="HTH_XRE"/>
    <property type="match status" value="1"/>
</dbReference>
<dbReference type="AlphaFoldDB" id="A0A7W7VBH9"/>
<keyword evidence="2" id="KW-1185">Reference proteome</keyword>
<dbReference type="InterPro" id="IPR001387">
    <property type="entry name" value="Cro/C1-type_HTH"/>
</dbReference>
<dbReference type="InterPro" id="IPR010982">
    <property type="entry name" value="Lambda_DNA-bd_dom_sf"/>
</dbReference>
<reference evidence="1 2" key="1">
    <citation type="submission" date="2020-08" db="EMBL/GenBank/DDBJ databases">
        <title>Genomic Encyclopedia of Type Strains, Phase III (KMG-III): the genomes of soil and plant-associated and newly described type strains.</title>
        <authorList>
            <person name="Whitman W."/>
        </authorList>
    </citation>
    <scope>NUCLEOTIDE SEQUENCE [LARGE SCALE GENOMIC DNA]</scope>
    <source>
        <strain evidence="1 2">CECT 8960</strain>
    </source>
</reference>
<protein>
    <submittedName>
        <fullName evidence="1">Transcriptional regulator with XRE-family HTH domain</fullName>
    </submittedName>
</protein>
<comment type="caution">
    <text evidence="1">The sequence shown here is derived from an EMBL/GenBank/DDBJ whole genome shotgun (WGS) entry which is preliminary data.</text>
</comment>
<accession>A0A7W7VBH9</accession>
<evidence type="ECO:0000313" key="1">
    <source>
        <dbReference type="EMBL" id="MBB4903991.1"/>
    </source>
</evidence>
<organism evidence="1 2">
    <name type="scientific">Actinophytocola algeriensis</name>
    <dbReference type="NCBI Taxonomy" id="1768010"/>
    <lineage>
        <taxon>Bacteria</taxon>
        <taxon>Bacillati</taxon>
        <taxon>Actinomycetota</taxon>
        <taxon>Actinomycetes</taxon>
        <taxon>Pseudonocardiales</taxon>
        <taxon>Pseudonocardiaceae</taxon>
    </lineage>
</organism>
<gene>
    <name evidence="1" type="ORF">FHR82_000201</name>
</gene>
<evidence type="ECO:0000313" key="2">
    <source>
        <dbReference type="Proteomes" id="UP000520767"/>
    </source>
</evidence>
<dbReference type="Gene3D" id="1.10.260.40">
    <property type="entry name" value="lambda repressor-like DNA-binding domains"/>
    <property type="match status" value="1"/>
</dbReference>
<dbReference type="SUPFAM" id="SSF47413">
    <property type="entry name" value="lambda repressor-like DNA-binding domains"/>
    <property type="match status" value="1"/>
</dbReference>
<sequence>MESQGTVVDLLDIEDEATANAIARALGDELRRGREARGWSRAWFVKRLPSRIGDRTLLAYEHGMRQLTVLRLVELAEGLEVPASVILGQALQRARLTLHNLVLRVDLRQLLQGDNNNYRVLFPWARNRLNSSTNGVIEVTPTGVQELAAFIGRTPAELATHLSQFTPDVPVEEVMSLPI</sequence>
<dbReference type="GO" id="GO:0003677">
    <property type="term" value="F:DNA binding"/>
    <property type="evidence" value="ECO:0007669"/>
    <property type="project" value="InterPro"/>
</dbReference>
<dbReference type="Proteomes" id="UP000520767">
    <property type="component" value="Unassembled WGS sequence"/>
</dbReference>
<dbReference type="EMBL" id="JACHJQ010000001">
    <property type="protein sequence ID" value="MBB4903991.1"/>
    <property type="molecule type" value="Genomic_DNA"/>
</dbReference>